<proteinExistence type="predicted"/>
<protein>
    <submittedName>
        <fullName evidence="2">Uncharacterized protein</fullName>
    </submittedName>
</protein>
<keyword evidence="3" id="KW-1185">Reference proteome</keyword>
<feature type="transmembrane region" description="Helical" evidence="1">
    <location>
        <begin position="330"/>
        <end position="348"/>
    </location>
</feature>
<evidence type="ECO:0000313" key="2">
    <source>
        <dbReference type="EMBL" id="RYC52339.1"/>
    </source>
</evidence>
<feature type="transmembrane region" description="Helical" evidence="1">
    <location>
        <begin position="154"/>
        <end position="175"/>
    </location>
</feature>
<keyword evidence="1" id="KW-1133">Transmembrane helix</keyword>
<comment type="caution">
    <text evidence="2">The sequence shown here is derived from an EMBL/GenBank/DDBJ whole genome shotgun (WGS) entry which is preliminary data.</text>
</comment>
<dbReference type="EMBL" id="JJMP01000003">
    <property type="protein sequence ID" value="RYC52339.1"/>
    <property type="molecule type" value="Genomic_DNA"/>
</dbReference>
<evidence type="ECO:0000313" key="3">
    <source>
        <dbReference type="Proteomes" id="UP000290261"/>
    </source>
</evidence>
<sequence>MAFSSTQNPQRSDQGVFLFLFPYFSQNLTPMTYTFITLAFVGLILFYWLYVLVSNCFRTHFSFFNAQKNGLVPVMQATILSAKTIKPGKHPWLEIQIVLENFVGHTIHRTIRFRDNQPQLERFVPDKVIHVGLDLTKRPHDPVLPMYIKQPTSVVFVLFCSLLTIGYIAGCYFLVGEALSRIYLLPKTYERVFATSAVWQLGLAFVVISIVLRWLLTRMGLFVKESTKLQNWDLFYKGLGTTAIVKEYRDTGILINENPKVEFLYTFMDYSGQIVKGKDQKVVEKLKNAKLSMMSDKEIMYLPDDPSISRMLENLGDHGTQKTIGFYMKLGLFVFSVIVVSFFCLDIFQK</sequence>
<reference evidence="2 3" key="1">
    <citation type="submission" date="2014-04" db="EMBL/GenBank/DDBJ databases">
        <title>Whole genome of Muricauda olearia.</title>
        <authorList>
            <person name="Zhang X.-H."/>
            <person name="Tang K."/>
        </authorList>
    </citation>
    <scope>NUCLEOTIDE SEQUENCE [LARGE SCALE GENOMIC DNA]</scope>
    <source>
        <strain evidence="2 3">Th120</strain>
    </source>
</reference>
<dbReference type="Proteomes" id="UP000290261">
    <property type="component" value="Unassembled WGS sequence"/>
</dbReference>
<keyword evidence="1" id="KW-0812">Transmembrane</keyword>
<evidence type="ECO:0000256" key="1">
    <source>
        <dbReference type="SAM" id="Phobius"/>
    </source>
</evidence>
<gene>
    <name evidence="2" type="ORF">DN53_10690</name>
</gene>
<keyword evidence="1" id="KW-0472">Membrane</keyword>
<dbReference type="AlphaFoldDB" id="A0A444VNR0"/>
<organism evidence="2 3">
    <name type="scientific">Flagellimonas olearia</name>
    <dbReference type="NCBI Taxonomy" id="552546"/>
    <lineage>
        <taxon>Bacteria</taxon>
        <taxon>Pseudomonadati</taxon>
        <taxon>Bacteroidota</taxon>
        <taxon>Flavobacteriia</taxon>
        <taxon>Flavobacteriales</taxon>
        <taxon>Flavobacteriaceae</taxon>
        <taxon>Flagellimonas</taxon>
    </lineage>
</organism>
<accession>A0A444VNR0</accession>
<feature type="transmembrane region" description="Helical" evidence="1">
    <location>
        <begin position="31"/>
        <end position="53"/>
    </location>
</feature>
<name>A0A444VNR0_9FLAO</name>
<feature type="transmembrane region" description="Helical" evidence="1">
    <location>
        <begin position="197"/>
        <end position="216"/>
    </location>
</feature>